<organism evidence="6 7">
    <name type="scientific">Acipenser ruthenus</name>
    <name type="common">Sterlet sturgeon</name>
    <dbReference type="NCBI Taxonomy" id="7906"/>
    <lineage>
        <taxon>Eukaryota</taxon>
        <taxon>Metazoa</taxon>
        <taxon>Chordata</taxon>
        <taxon>Craniata</taxon>
        <taxon>Vertebrata</taxon>
        <taxon>Euteleostomi</taxon>
        <taxon>Actinopterygii</taxon>
        <taxon>Chondrostei</taxon>
        <taxon>Acipenseriformes</taxon>
        <taxon>Acipenseridae</taxon>
        <taxon>Acipenser</taxon>
    </lineage>
</organism>
<comment type="caution">
    <text evidence="6">The sequence shown here is derived from an EMBL/GenBank/DDBJ whole genome shotgun (WGS) entry which is preliminary data.</text>
</comment>
<dbReference type="AlphaFoldDB" id="A0A444TWR5"/>
<evidence type="ECO:0000313" key="6">
    <source>
        <dbReference type="EMBL" id="RXM27330.1"/>
    </source>
</evidence>
<dbReference type="PANTHER" id="PTHR12935">
    <property type="entry name" value="GAMMA-GLUTAMYLCYCLOTRANSFERASE"/>
    <property type="match status" value="1"/>
</dbReference>
<keyword evidence="7" id="KW-1185">Reference proteome</keyword>
<dbReference type="Pfam" id="PF13772">
    <property type="entry name" value="AIG2_2"/>
    <property type="match status" value="1"/>
</dbReference>
<dbReference type="InterPro" id="IPR036568">
    <property type="entry name" value="GGCT-like_sf"/>
</dbReference>
<proteinExistence type="predicted"/>
<evidence type="ECO:0000313" key="7">
    <source>
        <dbReference type="Proteomes" id="UP000289886"/>
    </source>
</evidence>
<keyword evidence="2" id="KW-0456">Lyase</keyword>
<feature type="binding site" evidence="4">
    <location>
        <position position="200"/>
    </location>
    <ligand>
        <name>substrate</name>
    </ligand>
</feature>
<dbReference type="InterPro" id="IPR002013">
    <property type="entry name" value="SAC_dom"/>
</dbReference>
<dbReference type="Gene3D" id="3.10.490.10">
    <property type="entry name" value="Gamma-glutamyl cyclotransferase-like"/>
    <property type="match status" value="1"/>
</dbReference>
<feature type="domain" description="SAC" evidence="5">
    <location>
        <begin position="57"/>
        <end position="106"/>
    </location>
</feature>
<dbReference type="InterPro" id="IPR013024">
    <property type="entry name" value="GGCT-like"/>
</dbReference>
<reference evidence="6 7" key="1">
    <citation type="submission" date="2019-01" db="EMBL/GenBank/DDBJ databases">
        <title>Draft Genome and Complete Hox-Cluster Characterization of the Sterlet Sturgeon (Acipenser ruthenus).</title>
        <authorList>
            <person name="Wei Q."/>
        </authorList>
    </citation>
    <scope>NUCLEOTIDE SEQUENCE [LARGE SCALE GENOMIC DNA]</scope>
    <source>
        <strain evidence="6">WHYD16114868_AA</strain>
        <tissue evidence="6">Blood</tissue>
    </source>
</reference>
<protein>
    <recommendedName>
        <fullName evidence="1">gamma-glutamylcyclotransferase</fullName>
        <ecNumber evidence="1">4.3.2.9</ecNumber>
    </recommendedName>
</protein>
<evidence type="ECO:0000256" key="1">
    <source>
        <dbReference type="ARBA" id="ARBA00012346"/>
    </source>
</evidence>
<feature type="active site" description="Proton acceptor" evidence="3">
    <location>
        <position position="160"/>
    </location>
</feature>
<dbReference type="SUPFAM" id="SSF110857">
    <property type="entry name" value="Gamma-glutamyl cyclotransferase-like"/>
    <property type="match status" value="1"/>
</dbReference>
<gene>
    <name evidence="6" type="ORF">EOD39_10924</name>
</gene>
<dbReference type="Proteomes" id="UP000289886">
    <property type="component" value="Unassembled WGS sequence"/>
</dbReference>
<dbReference type="CDD" id="cd06661">
    <property type="entry name" value="GGCT_like"/>
    <property type="match status" value="1"/>
</dbReference>
<evidence type="ECO:0000256" key="4">
    <source>
        <dbReference type="PIRSR" id="PIRSR617939-2"/>
    </source>
</evidence>
<name>A0A444TWR5_ACIRT</name>
<evidence type="ECO:0000259" key="5">
    <source>
        <dbReference type="Pfam" id="PF02383"/>
    </source>
</evidence>
<evidence type="ECO:0000256" key="3">
    <source>
        <dbReference type="PIRSR" id="PIRSR617939-1"/>
    </source>
</evidence>
<dbReference type="InterPro" id="IPR017939">
    <property type="entry name" value="G-Glutamylcylcotransferase"/>
</dbReference>
<dbReference type="PANTHER" id="PTHR12935:SF0">
    <property type="entry name" value="GAMMA-GLUTAMYLCYCLOTRANSFERASE"/>
    <property type="match status" value="1"/>
</dbReference>
<dbReference type="EC" id="4.3.2.9" evidence="1"/>
<sequence length="231" mass="26218">MAIAYESFKLHTTPEKFYIEACGDGANDVLAIDRVSTEIILTVKKDIPPSAVTRPICGIMGTIRLVAGMYLIIITKKKKVGDLFGHTIWKATEFDIISYKKTVLHLTDNQDYTLKFGNWKGIENYWHGGAATITESLGDEVWGVVWKMNISDLQSLDKQESVEMGMYSPLEVTVETEEGELSCRTYKMNECVVTATSPQYKQRLVQRYRRPVRLFSSPCRTGASWESKEIR</sequence>
<accession>A0A444TWR5</accession>
<dbReference type="EMBL" id="SCEB01215858">
    <property type="protein sequence ID" value="RXM27330.1"/>
    <property type="molecule type" value="Genomic_DNA"/>
</dbReference>
<dbReference type="GO" id="GO:0003839">
    <property type="term" value="F:gamma-glutamylcyclotransferase activity"/>
    <property type="evidence" value="ECO:0007669"/>
    <property type="project" value="UniProtKB-EC"/>
</dbReference>
<dbReference type="GO" id="GO:0016791">
    <property type="term" value="F:phosphatase activity"/>
    <property type="evidence" value="ECO:0007669"/>
    <property type="project" value="InterPro"/>
</dbReference>
<dbReference type="Pfam" id="PF02383">
    <property type="entry name" value="Syja_N"/>
    <property type="match status" value="1"/>
</dbReference>
<evidence type="ECO:0000256" key="2">
    <source>
        <dbReference type="ARBA" id="ARBA00023239"/>
    </source>
</evidence>